<dbReference type="OrthoDB" id="573560at2"/>
<evidence type="ECO:0000313" key="2">
    <source>
        <dbReference type="Proteomes" id="UP000198968"/>
    </source>
</evidence>
<keyword evidence="2" id="KW-1185">Reference proteome</keyword>
<gene>
    <name evidence="1" type="ORF">SAMN05428971_1977</name>
</gene>
<protein>
    <recommendedName>
        <fullName evidence="3">Superoxide dismutase</fullName>
    </recommendedName>
</protein>
<name>A0A1I5ABH5_9GAMM</name>
<dbReference type="Proteomes" id="UP000198968">
    <property type="component" value="Unassembled WGS sequence"/>
</dbReference>
<proteinExistence type="predicted"/>
<reference evidence="2" key="1">
    <citation type="submission" date="2016-10" db="EMBL/GenBank/DDBJ databases">
        <authorList>
            <person name="Varghese N."/>
            <person name="Submissions S."/>
        </authorList>
    </citation>
    <scope>NUCLEOTIDE SEQUENCE [LARGE SCALE GENOMIC DNA]</scope>
    <source>
        <strain evidence="2">OV426</strain>
    </source>
</reference>
<sequence length="107" mass="11907">MRIMCLDKPAPDATLEKYAPHLAAEAFHAWSLYKSGALRDIYYRQDRPGVAIFLECDSVEQAQSLLADFPLAKAGLLSFDCIPLGSFTNWESLFAAEYKSQQEGSAQ</sequence>
<dbReference type="EMBL" id="FOVG01000001">
    <property type="protein sequence ID" value="SFN59931.1"/>
    <property type="molecule type" value="Genomic_DNA"/>
</dbReference>
<organism evidence="1 2">
    <name type="scientific">Candidatus Pantoea varia</name>
    <dbReference type="NCBI Taxonomy" id="1881036"/>
    <lineage>
        <taxon>Bacteria</taxon>
        <taxon>Pseudomonadati</taxon>
        <taxon>Pseudomonadota</taxon>
        <taxon>Gammaproteobacteria</taxon>
        <taxon>Enterobacterales</taxon>
        <taxon>Erwiniaceae</taxon>
        <taxon>Pantoea</taxon>
    </lineage>
</organism>
<dbReference type="AlphaFoldDB" id="A0A1I5ABH5"/>
<dbReference type="Gene3D" id="3.30.70.1060">
    <property type="entry name" value="Dimeric alpha+beta barrel"/>
    <property type="match status" value="1"/>
</dbReference>
<dbReference type="RefSeq" id="WP_090963130.1">
    <property type="nucleotide sequence ID" value="NZ_FOVG01000001.1"/>
</dbReference>
<accession>A0A1I5ABH5</accession>
<evidence type="ECO:0000313" key="1">
    <source>
        <dbReference type="EMBL" id="SFN59931.1"/>
    </source>
</evidence>
<evidence type="ECO:0008006" key="3">
    <source>
        <dbReference type="Google" id="ProtNLM"/>
    </source>
</evidence>